<evidence type="ECO:0000256" key="11">
    <source>
        <dbReference type="ARBA" id="ARBA00023136"/>
    </source>
</evidence>
<keyword evidence="10 12" id="KW-1133">Transmembrane helix</keyword>
<evidence type="ECO:0000256" key="9">
    <source>
        <dbReference type="ARBA" id="ARBA00022968"/>
    </source>
</evidence>
<dbReference type="GO" id="GO:0000166">
    <property type="term" value="F:nucleotide binding"/>
    <property type="evidence" value="ECO:0007669"/>
    <property type="project" value="UniProtKB-KW"/>
</dbReference>
<evidence type="ECO:0000313" key="14">
    <source>
        <dbReference type="EMBL" id="JAC97187.1"/>
    </source>
</evidence>
<evidence type="ECO:0000256" key="3">
    <source>
        <dbReference type="ARBA" id="ARBA00006462"/>
    </source>
</evidence>
<evidence type="ECO:0000256" key="2">
    <source>
        <dbReference type="ARBA" id="ARBA00004922"/>
    </source>
</evidence>
<dbReference type="PANTHER" id="PTHR23033:SF14">
    <property type="entry name" value="GLYCOPROTEIN-N-ACETYLGALACTOSAMINE 3-BETA-GALACTOSYLTRANSFERASE 1-RELATED"/>
    <property type="match status" value="1"/>
</dbReference>
<evidence type="ECO:0000256" key="1">
    <source>
        <dbReference type="ARBA" id="ARBA00004606"/>
    </source>
</evidence>
<organism evidence="14">
    <name type="scientific">Zeugodacus cucurbitae</name>
    <name type="common">Melon fruit fly</name>
    <name type="synonym">Bactrocera cucurbitae</name>
    <dbReference type="NCBI Taxonomy" id="28588"/>
    <lineage>
        <taxon>Eukaryota</taxon>
        <taxon>Metazoa</taxon>
        <taxon>Ecdysozoa</taxon>
        <taxon>Arthropoda</taxon>
        <taxon>Hexapoda</taxon>
        <taxon>Insecta</taxon>
        <taxon>Pterygota</taxon>
        <taxon>Neoptera</taxon>
        <taxon>Endopterygota</taxon>
        <taxon>Diptera</taxon>
        <taxon>Brachycera</taxon>
        <taxon>Muscomorpha</taxon>
        <taxon>Tephritoidea</taxon>
        <taxon>Tephritidae</taxon>
        <taxon>Zeugodacus</taxon>
        <taxon>Zeugodacus</taxon>
    </lineage>
</organism>
<dbReference type="PANTHER" id="PTHR23033">
    <property type="entry name" value="BETA1,3-GALACTOSYLTRANSFERASE"/>
    <property type="match status" value="1"/>
</dbReference>
<dbReference type="Gene3D" id="3.90.550.50">
    <property type="match status" value="1"/>
</dbReference>
<evidence type="ECO:0000256" key="12">
    <source>
        <dbReference type="SAM" id="Phobius"/>
    </source>
</evidence>
<reference evidence="14" key="2">
    <citation type="journal article" date="2015" name="Gigascience">
        <title>Reconstructing a comprehensive transcriptome assembly of a white-pupal translocated strain of the pest fruit fly Bactrocera cucurbitae.</title>
        <authorList>
            <person name="Sim S.B."/>
            <person name="Calla B."/>
            <person name="Hall B."/>
            <person name="DeRego T."/>
            <person name="Geib S.M."/>
        </authorList>
    </citation>
    <scope>NUCLEOTIDE SEQUENCE</scope>
</reference>
<dbReference type="InterPro" id="IPR003378">
    <property type="entry name" value="Fringe-like_glycosylTrfase"/>
</dbReference>
<dbReference type="GO" id="GO:0016263">
    <property type="term" value="F:glycoprotein-N-acetylgalactosamine 3-beta-galactosyltransferase activity"/>
    <property type="evidence" value="ECO:0007669"/>
    <property type="project" value="UniProtKB-EC"/>
</dbReference>
<feature type="transmembrane region" description="Helical" evidence="12">
    <location>
        <begin position="15"/>
        <end position="39"/>
    </location>
</feature>
<keyword evidence="5 14" id="KW-0328">Glycosyltransferase</keyword>
<sequence length="353" mass="40432">MAIDKLASEEKPSKCYLLLQFMIGLVIGVFLAIVISFWAPYCLEFIQANTNGKQIRLIVEKNENTSTSIPTDLSQEVRVFCWVLTKRKHHKTRAQHIKRTWGRRCNKLIFISTQYDEELGSVTVTEQKNSRNAWPKAQAALQYIYTHHLDDAEWFFRVDDKAYAVMENMRSFLYNYSSESPIYFGHKVKDHISADAGYVLSKEALRRFVEKALPNTTYCAQNSSRTETIELAQCLGSVEVIAGDSRDQQGCVRFVPLHLRKHLMPVRRNQDISESEESWTCCSATAIVYNYIAPHEMYGLDHFIYHVRTTGVGSTTTTSLPLNLNQSETKTFKSNETVAPINGKYRKTSTIVN</sequence>
<dbReference type="UniPathway" id="UPA00378"/>
<keyword evidence="7 12" id="KW-0812">Transmembrane</keyword>
<dbReference type="GO" id="GO:0016020">
    <property type="term" value="C:membrane"/>
    <property type="evidence" value="ECO:0007669"/>
    <property type="project" value="UniProtKB-SubCell"/>
</dbReference>
<evidence type="ECO:0000256" key="5">
    <source>
        <dbReference type="ARBA" id="ARBA00022676"/>
    </source>
</evidence>
<keyword evidence="6 14" id="KW-0808">Transferase</keyword>
<evidence type="ECO:0000256" key="8">
    <source>
        <dbReference type="ARBA" id="ARBA00022741"/>
    </source>
</evidence>
<dbReference type="EMBL" id="GBXI01017104">
    <property type="protein sequence ID" value="JAC97187.1"/>
    <property type="molecule type" value="Transcribed_RNA"/>
</dbReference>
<keyword evidence="11 12" id="KW-0472">Membrane</keyword>
<protein>
    <recommendedName>
        <fullName evidence="4">N-acetylgalactosaminide beta-1,3-galactosyltransferase</fullName>
        <ecNumber evidence="4">2.4.1.122</ecNumber>
    </recommendedName>
</protein>
<gene>
    <name evidence="14" type="primary">C1GalTA_7</name>
    <name evidence="14" type="ORF">g.7829</name>
</gene>
<name>A0A0A1WFK1_ZEUCU</name>
<evidence type="ECO:0000256" key="7">
    <source>
        <dbReference type="ARBA" id="ARBA00022692"/>
    </source>
</evidence>
<proteinExistence type="inferred from homology"/>
<accession>A0A0A1WFK1</accession>
<comment type="pathway">
    <text evidence="2">Protein modification; protein glycosylation.</text>
</comment>
<reference evidence="14" key="1">
    <citation type="submission" date="2014-11" db="EMBL/GenBank/DDBJ databases">
        <authorList>
            <person name="Geib S."/>
        </authorList>
    </citation>
    <scope>NUCLEOTIDE SEQUENCE</scope>
</reference>
<keyword evidence="8" id="KW-0547">Nucleotide-binding</keyword>
<evidence type="ECO:0000259" key="13">
    <source>
        <dbReference type="Pfam" id="PF02434"/>
    </source>
</evidence>
<dbReference type="InterPro" id="IPR026050">
    <property type="entry name" value="C1GALT1/C1GALT1_chp1"/>
</dbReference>
<dbReference type="EC" id="2.4.1.122" evidence="4"/>
<evidence type="ECO:0000256" key="4">
    <source>
        <dbReference type="ARBA" id="ARBA00012557"/>
    </source>
</evidence>
<dbReference type="Pfam" id="PF02434">
    <property type="entry name" value="Fringe"/>
    <property type="match status" value="1"/>
</dbReference>
<keyword evidence="9" id="KW-0735">Signal-anchor</keyword>
<comment type="subcellular location">
    <subcellularLocation>
        <location evidence="1">Membrane</location>
        <topology evidence="1">Single-pass type II membrane protein</topology>
    </subcellularLocation>
</comment>
<evidence type="ECO:0000256" key="10">
    <source>
        <dbReference type="ARBA" id="ARBA00022989"/>
    </source>
</evidence>
<comment type="similarity">
    <text evidence="3">Belongs to the glycosyltransferase 31 family. Beta3-Gal-T subfamily.</text>
</comment>
<dbReference type="AlphaFoldDB" id="A0A0A1WFK1"/>
<evidence type="ECO:0000256" key="6">
    <source>
        <dbReference type="ARBA" id="ARBA00022679"/>
    </source>
</evidence>
<feature type="domain" description="Fringe-like glycosyltransferase" evidence="13">
    <location>
        <begin position="78"/>
        <end position="194"/>
    </location>
</feature>